<proteinExistence type="predicted"/>
<feature type="compositionally biased region" description="Pro residues" evidence="1">
    <location>
        <begin position="846"/>
        <end position="870"/>
    </location>
</feature>
<feature type="compositionally biased region" description="Low complexity" evidence="1">
    <location>
        <begin position="1004"/>
        <end position="1020"/>
    </location>
</feature>
<feature type="compositionally biased region" description="Polar residues" evidence="1">
    <location>
        <begin position="817"/>
        <end position="834"/>
    </location>
</feature>
<dbReference type="InterPro" id="IPR050302">
    <property type="entry name" value="Rab_GAP_TBC_domain"/>
</dbReference>
<feature type="compositionally biased region" description="Pro residues" evidence="1">
    <location>
        <begin position="749"/>
        <end position="759"/>
    </location>
</feature>
<feature type="compositionally biased region" description="Pro residues" evidence="1">
    <location>
        <begin position="667"/>
        <end position="679"/>
    </location>
</feature>
<feature type="region of interest" description="Disordered" evidence="1">
    <location>
        <begin position="1531"/>
        <end position="1562"/>
    </location>
</feature>
<feature type="compositionally biased region" description="Low complexity" evidence="1">
    <location>
        <begin position="86"/>
        <end position="103"/>
    </location>
</feature>
<dbReference type="InterPro" id="IPR035969">
    <property type="entry name" value="Rab-GAP_TBC_sf"/>
</dbReference>
<feature type="domain" description="Rab-GAP TBC" evidence="2">
    <location>
        <begin position="1285"/>
        <end position="1465"/>
    </location>
</feature>
<dbReference type="EMBL" id="JASBNA010000011">
    <property type="protein sequence ID" value="KAK7688409.1"/>
    <property type="molecule type" value="Genomic_DNA"/>
</dbReference>
<dbReference type="Gene3D" id="1.10.8.270">
    <property type="entry name" value="putative rabgap domain of human tbc1 domain family member 14 like domains"/>
    <property type="match status" value="1"/>
</dbReference>
<feature type="compositionally biased region" description="Low complexity" evidence="1">
    <location>
        <begin position="1035"/>
        <end position="1055"/>
    </location>
</feature>
<feature type="compositionally biased region" description="Polar residues" evidence="1">
    <location>
        <begin position="378"/>
        <end position="389"/>
    </location>
</feature>
<dbReference type="SMART" id="SM00164">
    <property type="entry name" value="TBC"/>
    <property type="match status" value="1"/>
</dbReference>
<reference evidence="3 4" key="1">
    <citation type="submission" date="2022-09" db="EMBL/GenBank/DDBJ databases">
        <authorList>
            <person name="Palmer J.M."/>
        </authorList>
    </citation>
    <scope>NUCLEOTIDE SEQUENCE [LARGE SCALE GENOMIC DNA]</scope>
    <source>
        <strain evidence="3 4">DSM 7382</strain>
    </source>
</reference>
<feature type="compositionally biased region" description="Polar residues" evidence="1">
    <location>
        <begin position="944"/>
        <end position="963"/>
    </location>
</feature>
<feature type="compositionally biased region" description="Low complexity" evidence="1">
    <location>
        <begin position="338"/>
        <end position="355"/>
    </location>
</feature>
<name>A0AAW0G9T8_9APHY</name>
<dbReference type="GO" id="GO:0005096">
    <property type="term" value="F:GTPase activator activity"/>
    <property type="evidence" value="ECO:0007669"/>
    <property type="project" value="TreeGrafter"/>
</dbReference>
<feature type="compositionally biased region" description="Polar residues" evidence="1">
    <location>
        <begin position="456"/>
        <end position="489"/>
    </location>
</feature>
<dbReference type="Gene3D" id="1.10.472.80">
    <property type="entry name" value="Ypt/Rab-GAP domain of gyp1p, domain 3"/>
    <property type="match status" value="1"/>
</dbReference>
<feature type="region of interest" description="Disordered" evidence="1">
    <location>
        <begin position="239"/>
        <end position="270"/>
    </location>
</feature>
<dbReference type="Proteomes" id="UP001385951">
    <property type="component" value="Unassembled WGS sequence"/>
</dbReference>
<evidence type="ECO:0000256" key="1">
    <source>
        <dbReference type="SAM" id="MobiDB-lite"/>
    </source>
</evidence>
<feature type="compositionally biased region" description="Polar residues" evidence="1">
    <location>
        <begin position="1021"/>
        <end position="1034"/>
    </location>
</feature>
<feature type="region of interest" description="Disordered" evidence="1">
    <location>
        <begin position="663"/>
        <end position="766"/>
    </location>
</feature>
<evidence type="ECO:0000313" key="4">
    <source>
        <dbReference type="Proteomes" id="UP001385951"/>
    </source>
</evidence>
<feature type="region of interest" description="Disordered" evidence="1">
    <location>
        <begin position="81"/>
        <end position="104"/>
    </location>
</feature>
<dbReference type="SUPFAM" id="SSF47923">
    <property type="entry name" value="Ypt/Rab-GAP domain of gyp1p"/>
    <property type="match status" value="2"/>
</dbReference>
<feature type="compositionally biased region" description="Polar residues" evidence="1">
    <location>
        <begin position="980"/>
        <end position="1003"/>
    </location>
</feature>
<organism evidence="3 4">
    <name type="scientific">Cerrena zonata</name>
    <dbReference type="NCBI Taxonomy" id="2478898"/>
    <lineage>
        <taxon>Eukaryota</taxon>
        <taxon>Fungi</taxon>
        <taxon>Dikarya</taxon>
        <taxon>Basidiomycota</taxon>
        <taxon>Agaricomycotina</taxon>
        <taxon>Agaricomycetes</taxon>
        <taxon>Polyporales</taxon>
        <taxon>Cerrenaceae</taxon>
        <taxon>Cerrena</taxon>
    </lineage>
</organism>
<keyword evidence="4" id="KW-1185">Reference proteome</keyword>
<dbReference type="PROSITE" id="PS50086">
    <property type="entry name" value="TBC_RABGAP"/>
    <property type="match status" value="1"/>
</dbReference>
<feature type="compositionally biased region" description="Basic and acidic residues" evidence="1">
    <location>
        <begin position="1098"/>
        <end position="1109"/>
    </location>
</feature>
<dbReference type="PRINTS" id="PR01217">
    <property type="entry name" value="PRICHEXTENSN"/>
</dbReference>
<feature type="compositionally biased region" description="Basic and acidic residues" evidence="1">
    <location>
        <begin position="1146"/>
        <end position="1156"/>
    </location>
</feature>
<dbReference type="GO" id="GO:0031267">
    <property type="term" value="F:small GTPase binding"/>
    <property type="evidence" value="ECO:0007669"/>
    <property type="project" value="TreeGrafter"/>
</dbReference>
<dbReference type="PANTHER" id="PTHR47219">
    <property type="entry name" value="RAB GTPASE-ACTIVATING PROTEIN 1-LIKE"/>
    <property type="match status" value="1"/>
</dbReference>
<dbReference type="SUPFAM" id="SSF50044">
    <property type="entry name" value="SH3-domain"/>
    <property type="match status" value="1"/>
</dbReference>
<dbReference type="PANTHER" id="PTHR47219:SF9">
    <property type="entry name" value="GTPASE ACTIVATING PROTEIN AND CENTROSOME-ASSOCIATED, ISOFORM B"/>
    <property type="match status" value="1"/>
</dbReference>
<feature type="region of interest" description="Disordered" evidence="1">
    <location>
        <begin position="612"/>
        <end position="651"/>
    </location>
</feature>
<feature type="compositionally biased region" description="Low complexity" evidence="1">
    <location>
        <begin position="365"/>
        <end position="377"/>
    </location>
</feature>
<feature type="region of interest" description="Disordered" evidence="1">
    <location>
        <begin position="135"/>
        <end position="162"/>
    </location>
</feature>
<feature type="region of interest" description="Disordered" evidence="1">
    <location>
        <begin position="299"/>
        <end position="395"/>
    </location>
</feature>
<feature type="compositionally biased region" description="Polar residues" evidence="1">
    <location>
        <begin position="615"/>
        <end position="625"/>
    </location>
</feature>
<feature type="region of interest" description="Disordered" evidence="1">
    <location>
        <begin position="430"/>
        <end position="560"/>
    </location>
</feature>
<feature type="compositionally biased region" description="Low complexity" evidence="1">
    <location>
        <begin position="626"/>
        <end position="647"/>
    </location>
</feature>
<feature type="compositionally biased region" description="Low complexity" evidence="1">
    <location>
        <begin position="680"/>
        <end position="690"/>
    </location>
</feature>
<feature type="compositionally biased region" description="Low complexity" evidence="1">
    <location>
        <begin position="835"/>
        <end position="845"/>
    </location>
</feature>
<feature type="compositionally biased region" description="Polar residues" evidence="1">
    <location>
        <begin position="246"/>
        <end position="257"/>
    </location>
</feature>
<feature type="compositionally biased region" description="Low complexity" evidence="1">
    <location>
        <begin position="1127"/>
        <end position="1139"/>
    </location>
</feature>
<accession>A0AAW0G9T8</accession>
<dbReference type="InterPro" id="IPR000195">
    <property type="entry name" value="Rab-GAP-TBC_dom"/>
</dbReference>
<feature type="compositionally biased region" description="Polar residues" evidence="1">
    <location>
        <begin position="1538"/>
        <end position="1562"/>
    </location>
</feature>
<evidence type="ECO:0000313" key="3">
    <source>
        <dbReference type="EMBL" id="KAK7688409.1"/>
    </source>
</evidence>
<comment type="caution">
    <text evidence="3">The sequence shown here is derived from an EMBL/GenBank/DDBJ whole genome shotgun (WGS) entry which is preliminary data.</text>
</comment>
<feature type="region of interest" description="Disordered" evidence="1">
    <location>
        <begin position="817"/>
        <end position="1170"/>
    </location>
</feature>
<feature type="compositionally biased region" description="Polar residues" evidence="1">
    <location>
        <begin position="1185"/>
        <end position="1194"/>
    </location>
</feature>
<dbReference type="InterPro" id="IPR036028">
    <property type="entry name" value="SH3-like_dom_sf"/>
</dbReference>
<feature type="compositionally biased region" description="Pro residues" evidence="1">
    <location>
        <begin position="147"/>
        <end position="157"/>
    </location>
</feature>
<sequence>MDANELGRWTRFAAKGGIGKCTALQDCVAEQTDDLMFLKDDEIVVLMQLPAQEDRYLGYCEGVVGRFAGRDVRFHSRLKKPVMAKRSSTNPSSRPSSSMSAATVGGRISPGIALRSSPSLQLRISRSQSASTSFSASLESSSLGAPSPSPVPLSPRTPPEDSFEIHSVSNASISTALDPISVPRTSSDALKDDPIDSLEYRQIQSPTPDITLQLSDKTLSIPGSPATSVKHISILNADQDHDHSNDTSIADLSTATTGHDHSEHPSYLFSEPSTRISAALSDDGETGIGFALLQDFMNGGDDSDYSDEDPRERASSPISMPSSAPPIPTQDEAQSIRDSITGQTETTDTSSTLDSQPATTSPTMSFSGPFHHPSSPSIRSFMSRGNTDSEYGGEEWEGASDIYDNYRYSRYSVASKMSRFSRGSMHTVGSGMGLEVPPPVPSDSTRPSLDSIRPRFNSTESIPRPSTDSSRQSPIIGSNENPAISSTATRVAESKHVPSPLTFAPEITSSRNQDDRGSNNNSPLLHATFGSPGLSSNDESLFSPPHPPSPPHAATSGVASALRQRLELERGSRPVSPVAVGSSTITVPDVSALNRQSHQLIIVDDDSEDRIVMNSGKSTSTSEPFSPSANSTLSTSTSASSPTPTSPRVSEKMALRSQLVVMNPNPVAAPPPPYTPSSPPAASSSTSHLPAPAPALAPMPTVVPSGQPQLRPAPSQPISPGARQSLFLPHPHAPKPPVASAGPLYGRAPPAPAQSPSPAGPSSGSILHTIHMALSSRFDAHGRPRRTTIYGMLEQDLSVSIGPVPISFTLEPPNNIPANRMNSLANRPSNSSLRSAAQSPQLTQSPPLPSPSPPVSVPSPEPSTSTPPPQDSSSSASKVIPRANFFPKAPTSRPRSRSFSGFDSPFAEIELPKDQKGRSSEDGDIKTRTSMQTPPLQTAKRSKSTSATVSNVNVTPQRASVSHSHGPITARSVSHRPSPLSLSQNNIVASPITPTMKSPTITKVPSSPLAAPPVLASRSSDSNLTRTDSQSEGTPLSPLSMHHPSSPVVPRSEVPSEPPSGPSAPARHLRHSRSSISHKASNLRDLSPQSRGSMQGRRSGDTDISHYSDARSLVSPTFSPPLSTVPLGRSGSLRSKLSLPTLRIRSSSDRPPEDMRSPTSSLSPSEEQRTVQVKDMDFELVQPTAALSPSTDDISQPLPSPVRADHSSFLRAGSPALSTLSASTSRSKPNSMLTASPVMQANKNLEGSDIEAHRQRELKWISSMSSIPASQARKSKKIRKLLQDGVPSSVRYLVWAHLTDSRSKRVDKIYDQLGKRERVAASPSIERDIQEYIIEHPGLSSQSLNNLLQAYLIMVPDVQYNNGLTCIAGCLLQLSPEEDAFWTFISLMDTHIRPYFSSNAVQLEVDAILFGKAAEAHDSIAAKRVFVDMAIHPVQLCRSWFCSLFVDALPPDYQYRVWDIFLFEGVVFLFRVGIAILSCCKRIIMDAANRDDLIQQLTHPPSSILPTTPEAFLDMVFSIKLKDDDIRKLRNKKEAQAKRQTQGRSSTTQPGISMPSISLPKT</sequence>
<dbReference type="Pfam" id="PF00566">
    <property type="entry name" value="RabGAP-TBC"/>
    <property type="match status" value="1"/>
</dbReference>
<evidence type="ECO:0000259" key="2">
    <source>
        <dbReference type="PROSITE" id="PS50086"/>
    </source>
</evidence>
<feature type="region of interest" description="Disordered" evidence="1">
    <location>
        <begin position="1185"/>
        <end position="1206"/>
    </location>
</feature>
<protein>
    <recommendedName>
        <fullName evidence="2">Rab-GAP TBC domain-containing protein</fullName>
    </recommendedName>
</protein>
<feature type="compositionally biased region" description="Basic and acidic residues" evidence="1">
    <location>
        <begin position="910"/>
        <end position="927"/>
    </location>
</feature>
<gene>
    <name evidence="3" type="ORF">QCA50_008782</name>
</gene>
<feature type="compositionally biased region" description="Low complexity" evidence="1">
    <location>
        <begin position="135"/>
        <end position="146"/>
    </location>
</feature>